<reference evidence="6" key="1">
    <citation type="journal article" date="2023" name="Plant J.">
        <title>The genome of the king protea, Protea cynaroides.</title>
        <authorList>
            <person name="Chang J."/>
            <person name="Duong T.A."/>
            <person name="Schoeman C."/>
            <person name="Ma X."/>
            <person name="Roodt D."/>
            <person name="Barker N."/>
            <person name="Li Z."/>
            <person name="Van de Peer Y."/>
            <person name="Mizrachi E."/>
        </authorList>
    </citation>
    <scope>NUCLEOTIDE SEQUENCE</scope>
    <source>
        <tissue evidence="6">Young leaves</tissue>
    </source>
</reference>
<proteinExistence type="predicted"/>
<accession>A0A9Q0KJH3</accession>
<dbReference type="GO" id="GO:0008320">
    <property type="term" value="F:protein transmembrane transporter activity"/>
    <property type="evidence" value="ECO:0007669"/>
    <property type="project" value="TreeGrafter"/>
</dbReference>
<dbReference type="AlphaFoldDB" id="A0A9Q0KJH3"/>
<name>A0A9Q0KJH3_9MAGN</name>
<keyword evidence="4 5" id="KW-0472">Membrane</keyword>
<protein>
    <submittedName>
        <fullName evidence="6">Uncharacterized protein</fullName>
    </submittedName>
</protein>
<dbReference type="Pfam" id="PF02466">
    <property type="entry name" value="Tim17"/>
    <property type="match status" value="1"/>
</dbReference>
<keyword evidence="7" id="KW-1185">Reference proteome</keyword>
<evidence type="ECO:0000256" key="5">
    <source>
        <dbReference type="SAM" id="Phobius"/>
    </source>
</evidence>
<sequence length="163" mass="17428">MGLRKRKSFHPFLLLTPMIRSPLTGAIVKATKGSIEGIKDAEPGDILKLRINRVLNSGGKTSRRFGNSLGVVGLIFAGLENRLIHMRRTDDLLNSVVARLGIGALYKAASGPRSAAIFGALGGLAIGIAVASKQGSKRYEITVVVAIIIRKSIHQTCLDILPF</sequence>
<feature type="transmembrane region" description="Helical" evidence="5">
    <location>
        <begin position="115"/>
        <end position="132"/>
    </location>
</feature>
<keyword evidence="3 5" id="KW-1133">Transmembrane helix</keyword>
<dbReference type="InterPro" id="IPR045238">
    <property type="entry name" value="Tim23-like"/>
</dbReference>
<evidence type="ECO:0000256" key="4">
    <source>
        <dbReference type="ARBA" id="ARBA00023136"/>
    </source>
</evidence>
<gene>
    <name evidence="6" type="ORF">NE237_004470</name>
</gene>
<evidence type="ECO:0000256" key="3">
    <source>
        <dbReference type="ARBA" id="ARBA00022989"/>
    </source>
</evidence>
<dbReference type="PANTHER" id="PTHR15371:SF24">
    <property type="entry name" value="MITOCHONDRIAL IMPORT INNER MEMBRANE TRANSLOCASE SUBUNIT TIM23-3"/>
    <property type="match status" value="1"/>
</dbReference>
<dbReference type="PANTHER" id="PTHR15371">
    <property type="entry name" value="TIM23"/>
    <property type="match status" value="1"/>
</dbReference>
<evidence type="ECO:0000256" key="1">
    <source>
        <dbReference type="ARBA" id="ARBA00004141"/>
    </source>
</evidence>
<evidence type="ECO:0000313" key="7">
    <source>
        <dbReference type="Proteomes" id="UP001141806"/>
    </source>
</evidence>
<dbReference type="GO" id="GO:0030150">
    <property type="term" value="P:protein import into mitochondrial matrix"/>
    <property type="evidence" value="ECO:0007669"/>
    <property type="project" value="TreeGrafter"/>
</dbReference>
<comment type="caution">
    <text evidence="6">The sequence shown here is derived from an EMBL/GenBank/DDBJ whole genome shotgun (WGS) entry which is preliminary data.</text>
</comment>
<dbReference type="OrthoDB" id="159299at2759"/>
<keyword evidence="2 5" id="KW-0812">Transmembrane</keyword>
<comment type="subcellular location">
    <subcellularLocation>
        <location evidence="1">Membrane</location>
        <topology evidence="1">Multi-pass membrane protein</topology>
    </subcellularLocation>
</comment>
<organism evidence="6 7">
    <name type="scientific">Protea cynaroides</name>
    <dbReference type="NCBI Taxonomy" id="273540"/>
    <lineage>
        <taxon>Eukaryota</taxon>
        <taxon>Viridiplantae</taxon>
        <taxon>Streptophyta</taxon>
        <taxon>Embryophyta</taxon>
        <taxon>Tracheophyta</taxon>
        <taxon>Spermatophyta</taxon>
        <taxon>Magnoliopsida</taxon>
        <taxon>Proteales</taxon>
        <taxon>Proteaceae</taxon>
        <taxon>Protea</taxon>
    </lineage>
</organism>
<dbReference type="EMBL" id="JAMYWD010000005">
    <property type="protein sequence ID" value="KAJ4971371.1"/>
    <property type="molecule type" value="Genomic_DNA"/>
</dbReference>
<dbReference type="Proteomes" id="UP001141806">
    <property type="component" value="Unassembled WGS sequence"/>
</dbReference>
<evidence type="ECO:0000256" key="2">
    <source>
        <dbReference type="ARBA" id="ARBA00022692"/>
    </source>
</evidence>
<dbReference type="GO" id="GO:0005744">
    <property type="term" value="C:TIM23 mitochondrial import inner membrane translocase complex"/>
    <property type="evidence" value="ECO:0007669"/>
    <property type="project" value="TreeGrafter"/>
</dbReference>
<evidence type="ECO:0000313" key="6">
    <source>
        <dbReference type="EMBL" id="KAJ4971371.1"/>
    </source>
</evidence>